<reference evidence="1 2" key="1">
    <citation type="submission" date="2016-06" db="EMBL/GenBank/DDBJ databases">
        <authorList>
            <person name="Kjaerup R.B."/>
            <person name="Dalgaard T.S."/>
            <person name="Juul-Madsen H.R."/>
        </authorList>
    </citation>
    <scope>NUCLEOTIDE SEQUENCE [LARGE SCALE GENOMIC DNA]</scope>
    <source>
        <strain evidence="1 2">DSM 43818</strain>
    </source>
</reference>
<evidence type="ECO:0008006" key="3">
    <source>
        <dbReference type="Google" id="ProtNLM"/>
    </source>
</evidence>
<evidence type="ECO:0000313" key="2">
    <source>
        <dbReference type="Proteomes" id="UP000199699"/>
    </source>
</evidence>
<name>A0A1C6SU49_9ACTN</name>
<dbReference type="STRING" id="145857.GA0070616_4606"/>
<dbReference type="Proteomes" id="UP000199699">
    <property type="component" value="Unassembled WGS sequence"/>
</dbReference>
<gene>
    <name evidence="1" type="ORF">GA0070616_4606</name>
</gene>
<dbReference type="EMBL" id="FMHT01000003">
    <property type="protein sequence ID" value="SCL32988.1"/>
    <property type="molecule type" value="Genomic_DNA"/>
</dbReference>
<protein>
    <recommendedName>
        <fullName evidence="3">Minor tail protein</fullName>
    </recommendedName>
</protein>
<accession>A0A1C6SU49</accession>
<dbReference type="OrthoDB" id="3515845at2"/>
<organism evidence="1 2">
    <name type="scientific">Micromonospora nigra</name>
    <dbReference type="NCBI Taxonomy" id="145857"/>
    <lineage>
        <taxon>Bacteria</taxon>
        <taxon>Bacillati</taxon>
        <taxon>Actinomycetota</taxon>
        <taxon>Actinomycetes</taxon>
        <taxon>Micromonosporales</taxon>
        <taxon>Micromonosporaceae</taxon>
        <taxon>Micromonospora</taxon>
    </lineage>
</organism>
<proteinExistence type="predicted"/>
<dbReference type="AlphaFoldDB" id="A0A1C6SU49"/>
<sequence length="472" mass="50990">MTWRYIAQRALTGEWLDWDIPLSRDELTWALSGPGSLRGTVTPDVGRLRGPDGRPLLDEWGTLLYAEADGEIRWGGIVVRSEFNGAAWAVEASGFTSYPAGLPFGGNISAVGIDPADAFRAIWSYVQTNEDGNLGLVIDPTTTPVRLGKPAEKAYQEVQIGGDWVPKSSVPASQIIPNAAAKLKDGITASATSLTLLTIGDFDKIDAPYFVTIGSETVRVAGRSGKTLTGLTRGYGSSSAAPHNAGTYVRFTGGTPERTAPAKPAEPYALAWWDAADCGSELGKLAQETPFDFAEEHTWAGDEVAHRLRIGYPRLGRRRDDLAFEQGVNIVAPVVVQRDGGEFANAIHGLGAGEGRKVVVTDLVERDGRLRRTAVFTDKTITTTERLTALARAELATRRNVVEIESVEVANHPHAPIGSWALGDDVLIRAYVPWLGDVAIWHRIVGWSMTSDDRAALSLRRSDAFTYAGRPE</sequence>
<evidence type="ECO:0000313" key="1">
    <source>
        <dbReference type="EMBL" id="SCL32988.1"/>
    </source>
</evidence>
<dbReference type="RefSeq" id="WP_091086841.1">
    <property type="nucleotide sequence ID" value="NZ_FMHT01000003.1"/>
</dbReference>
<keyword evidence="2" id="KW-1185">Reference proteome</keyword>